<dbReference type="GO" id="GO:0046872">
    <property type="term" value="F:metal ion binding"/>
    <property type="evidence" value="ECO:0007669"/>
    <property type="project" value="UniProtKB-KW"/>
</dbReference>
<dbReference type="GO" id="GO:0005886">
    <property type="term" value="C:plasma membrane"/>
    <property type="evidence" value="ECO:0007669"/>
    <property type="project" value="TreeGrafter"/>
</dbReference>
<sequence length="216" mass="22034">MGYTYTTALCVLLFVAAAEAKEYVVGGSEGWSTGVDYGTWASSYIFNVGDTLVFQYGTLHTVSEVSESDYSACSASNAIQSFGDQNTRITLTAPGTRYFICGSAGHCSEGMKLACTVSPTASTTPGSSSTPVTPGAGSFTPFAPGGGGSFTPFAPGGGGSFTPFAPGGGGSFTPGGATTPYQPYSRPFYYNGGVHTRSGFCGLVFAVFVVSTLLMV</sequence>
<dbReference type="PROSITE" id="PS51485">
    <property type="entry name" value="PHYTOCYANIN"/>
    <property type="match status" value="1"/>
</dbReference>
<dbReference type="EMBL" id="JAMFTS010000003">
    <property type="protein sequence ID" value="KAJ4774092.1"/>
    <property type="molecule type" value="Genomic_DNA"/>
</dbReference>
<keyword evidence="3" id="KW-0732">Signal</keyword>
<evidence type="ECO:0000313" key="6">
    <source>
        <dbReference type="Proteomes" id="UP001140206"/>
    </source>
</evidence>
<dbReference type="SUPFAM" id="SSF49503">
    <property type="entry name" value="Cupredoxins"/>
    <property type="match status" value="1"/>
</dbReference>
<dbReference type="GO" id="GO:0009055">
    <property type="term" value="F:electron transfer activity"/>
    <property type="evidence" value="ECO:0007669"/>
    <property type="project" value="InterPro"/>
</dbReference>
<dbReference type="InterPro" id="IPR008972">
    <property type="entry name" value="Cupredoxin"/>
</dbReference>
<keyword evidence="1" id="KW-0479">Metal-binding</keyword>
<evidence type="ECO:0000256" key="3">
    <source>
        <dbReference type="SAM" id="SignalP"/>
    </source>
</evidence>
<dbReference type="CDD" id="cd04216">
    <property type="entry name" value="Phytocyanin"/>
    <property type="match status" value="1"/>
</dbReference>
<evidence type="ECO:0000313" key="5">
    <source>
        <dbReference type="EMBL" id="KAJ4774092.1"/>
    </source>
</evidence>
<keyword evidence="6" id="KW-1185">Reference proteome</keyword>
<dbReference type="Proteomes" id="UP001140206">
    <property type="component" value="Chromosome 3"/>
</dbReference>
<proteinExistence type="predicted"/>
<dbReference type="PANTHER" id="PTHR33021:SF350">
    <property type="entry name" value="UCLACYANIN-2"/>
    <property type="match status" value="1"/>
</dbReference>
<dbReference type="InterPro" id="IPR039391">
    <property type="entry name" value="Phytocyanin-like"/>
</dbReference>
<dbReference type="FunFam" id="2.60.40.420:FF:000003">
    <property type="entry name" value="Blue copper"/>
    <property type="match status" value="1"/>
</dbReference>
<feature type="chain" id="PRO_5043765073" evidence="3">
    <location>
        <begin position="21"/>
        <end position="216"/>
    </location>
</feature>
<dbReference type="InterPro" id="IPR003245">
    <property type="entry name" value="Phytocyanin_dom"/>
</dbReference>
<organism evidence="5 6">
    <name type="scientific">Rhynchospora pubera</name>
    <dbReference type="NCBI Taxonomy" id="906938"/>
    <lineage>
        <taxon>Eukaryota</taxon>
        <taxon>Viridiplantae</taxon>
        <taxon>Streptophyta</taxon>
        <taxon>Embryophyta</taxon>
        <taxon>Tracheophyta</taxon>
        <taxon>Spermatophyta</taxon>
        <taxon>Magnoliopsida</taxon>
        <taxon>Liliopsida</taxon>
        <taxon>Poales</taxon>
        <taxon>Cyperaceae</taxon>
        <taxon>Cyperoideae</taxon>
        <taxon>Rhynchosporeae</taxon>
        <taxon>Rhynchospora</taxon>
    </lineage>
</organism>
<comment type="caution">
    <text evidence="5">The sequence shown here is derived from an EMBL/GenBank/DDBJ whole genome shotgun (WGS) entry which is preliminary data.</text>
</comment>
<gene>
    <name evidence="5" type="ORF">LUZ62_058349</name>
</gene>
<dbReference type="Pfam" id="PF02298">
    <property type="entry name" value="Cu_bind_like"/>
    <property type="match status" value="1"/>
</dbReference>
<keyword evidence="2" id="KW-0325">Glycoprotein</keyword>
<reference evidence="5" key="1">
    <citation type="submission" date="2022-08" db="EMBL/GenBank/DDBJ databases">
        <authorList>
            <person name="Marques A."/>
        </authorList>
    </citation>
    <scope>NUCLEOTIDE SEQUENCE</scope>
    <source>
        <strain evidence="5">RhyPub2mFocal</strain>
        <tissue evidence="5">Leaves</tissue>
    </source>
</reference>
<evidence type="ECO:0000256" key="2">
    <source>
        <dbReference type="ARBA" id="ARBA00023180"/>
    </source>
</evidence>
<feature type="signal peptide" evidence="3">
    <location>
        <begin position="1"/>
        <end position="20"/>
    </location>
</feature>
<dbReference type="Gene3D" id="2.60.40.420">
    <property type="entry name" value="Cupredoxins - blue copper proteins"/>
    <property type="match status" value="1"/>
</dbReference>
<dbReference type="AlphaFoldDB" id="A0AAV8E6U3"/>
<evidence type="ECO:0000256" key="1">
    <source>
        <dbReference type="ARBA" id="ARBA00022723"/>
    </source>
</evidence>
<dbReference type="PANTHER" id="PTHR33021">
    <property type="entry name" value="BLUE COPPER PROTEIN"/>
    <property type="match status" value="1"/>
</dbReference>
<evidence type="ECO:0000259" key="4">
    <source>
        <dbReference type="PROSITE" id="PS51485"/>
    </source>
</evidence>
<feature type="domain" description="Phytocyanin" evidence="4">
    <location>
        <begin position="21"/>
        <end position="119"/>
    </location>
</feature>
<name>A0AAV8E6U3_9POAL</name>
<accession>A0AAV8E6U3</accession>
<protein>
    <submittedName>
        <fullName evidence="5">Blue copper protein</fullName>
    </submittedName>
</protein>